<evidence type="ECO:0000313" key="9">
    <source>
        <dbReference type="EMBL" id="MBL3689884.1"/>
    </source>
</evidence>
<feature type="region of interest" description="Disordered" evidence="8">
    <location>
        <begin position="1"/>
        <end position="34"/>
    </location>
</feature>
<keyword evidence="10" id="KW-1185">Reference proteome</keyword>
<feature type="region of interest" description="Disordered" evidence="8">
    <location>
        <begin position="51"/>
        <end position="80"/>
    </location>
</feature>
<gene>
    <name evidence="9" type="ORF">D3226_07900</name>
</gene>
<dbReference type="RefSeq" id="WP_202381970.1">
    <property type="nucleotide sequence ID" value="NZ_BAAAMA010000002.1"/>
</dbReference>
<evidence type="ECO:0000256" key="5">
    <source>
        <dbReference type="ARBA" id="ARBA00022801"/>
    </source>
</evidence>
<evidence type="ECO:0000256" key="7">
    <source>
        <dbReference type="ARBA" id="ARBA00048421"/>
    </source>
</evidence>
<comment type="similarity">
    <text evidence="2">Belongs to the bacterial phospholipase C family.</text>
</comment>
<dbReference type="Gene3D" id="3.40.720.10">
    <property type="entry name" value="Alkaline Phosphatase, subunit A"/>
    <property type="match status" value="2"/>
</dbReference>
<dbReference type="Pfam" id="PF04185">
    <property type="entry name" value="Phosphoesterase"/>
    <property type="match status" value="1"/>
</dbReference>
<organism evidence="9 10">
    <name type="scientific">Leucobacter chromiireducens subsp. chromiireducens</name>
    <dbReference type="NCBI Taxonomy" id="660067"/>
    <lineage>
        <taxon>Bacteria</taxon>
        <taxon>Bacillati</taxon>
        <taxon>Actinomycetota</taxon>
        <taxon>Actinomycetes</taxon>
        <taxon>Micrococcales</taxon>
        <taxon>Microbacteriaceae</taxon>
        <taxon>Leucobacter</taxon>
    </lineage>
</organism>
<evidence type="ECO:0000256" key="8">
    <source>
        <dbReference type="SAM" id="MobiDB-lite"/>
    </source>
</evidence>
<evidence type="ECO:0000256" key="1">
    <source>
        <dbReference type="ARBA" id="ARBA00004191"/>
    </source>
</evidence>
<reference evidence="9 10" key="1">
    <citation type="submission" date="2018-09" db="EMBL/GenBank/DDBJ databases">
        <title>Comparative genomics of Leucobacter spp.</title>
        <authorList>
            <person name="Reis A.C."/>
            <person name="Kolvenbach B.A."/>
            <person name="Corvini P.F.X."/>
            <person name="Nunes O.C."/>
        </authorList>
    </citation>
    <scope>NUCLEOTIDE SEQUENCE [LARGE SCALE GENOMIC DNA]</scope>
    <source>
        <strain evidence="9 10">L-1</strain>
    </source>
</reference>
<dbReference type="PANTHER" id="PTHR31956:SF1">
    <property type="entry name" value="NON-SPECIFIC PHOSPHOLIPASE C1"/>
    <property type="match status" value="1"/>
</dbReference>
<evidence type="ECO:0000256" key="3">
    <source>
        <dbReference type="ARBA" id="ARBA00012018"/>
    </source>
</evidence>
<keyword evidence="4" id="KW-0964">Secreted</keyword>
<comment type="subcellular location">
    <subcellularLocation>
        <location evidence="1">Secreted</location>
        <location evidence="1">Cell wall</location>
    </subcellularLocation>
</comment>
<keyword evidence="6" id="KW-0843">Virulence</keyword>
<evidence type="ECO:0000256" key="6">
    <source>
        <dbReference type="ARBA" id="ARBA00023026"/>
    </source>
</evidence>
<feature type="compositionally biased region" description="Basic and acidic residues" evidence="8">
    <location>
        <begin position="14"/>
        <end position="27"/>
    </location>
</feature>
<sequence>MSETPQPRSPQPTEPERPEATPTEKSRLTSRRGFLRTGGAIAAGIAAGGAAGAAITSAASSPDPGSPYIPERFARPKPRSEPGFDHLVVVMGENRSFDNLLGYLYSPDSPAPGKSFEGLAFANHSNTAEDGSVVPAHVYSGPTDQIMGSPDPDPGEEYPHVNTQLFGRIDDHNRGKDLADLTVPFHAPPPGTPATMSGFVLDYEHDFSTRTGRPPTASERNQIMGSFSPEMLPVLSTLAREFGVYDHWFCAVPSQTFCNRSFFHASTSHGFVTNMLNGGYRKWLDAAPTPTVFTRLEDAGLSWRIYFDELQLVSFTGVLHAPVLRKYWRTERFATMAQFHRDVADGTLPEYAFVEPRMVFNHNDFHPPVGRLREGSEDGERVYSGAISDVRAGEALVNEVYAAIRNSTAAQGSNYLNTALLITFDEHGGTYDHVPPPRATPPDASGAGEMGFGFDRLGCRVPAIIVSAHTERGSVFTEEMHHGSLAATLSERFGIEALTQRDHGARTLRGAFNRPVPRHVADWPQPVPAYVPPNPEAHPAEVDSERPLSPPARGLIGLLLHEFGTATERESPPETFGEAYRVLTKYGSGLFGVQAK</sequence>
<dbReference type="EMBL" id="QYAD01000002">
    <property type="protein sequence ID" value="MBL3689884.1"/>
    <property type="molecule type" value="Genomic_DNA"/>
</dbReference>
<name>A0ABS1SQV0_9MICO</name>
<dbReference type="EC" id="3.1.4.3" evidence="3"/>
<evidence type="ECO:0000313" key="10">
    <source>
        <dbReference type="Proteomes" id="UP001646141"/>
    </source>
</evidence>
<keyword evidence="5" id="KW-0378">Hydrolase</keyword>
<dbReference type="InterPro" id="IPR017850">
    <property type="entry name" value="Alkaline_phosphatase_core_sf"/>
</dbReference>
<keyword evidence="4" id="KW-0134">Cell wall</keyword>
<comment type="catalytic activity">
    <reaction evidence="7">
        <text>a 1,2-diacyl-sn-glycero-3-phosphocholine + H2O = phosphocholine + a 1,2-diacyl-sn-glycerol + H(+)</text>
        <dbReference type="Rhea" id="RHEA:10604"/>
        <dbReference type="ChEBI" id="CHEBI:15377"/>
        <dbReference type="ChEBI" id="CHEBI:15378"/>
        <dbReference type="ChEBI" id="CHEBI:17815"/>
        <dbReference type="ChEBI" id="CHEBI:57643"/>
        <dbReference type="ChEBI" id="CHEBI:295975"/>
        <dbReference type="EC" id="3.1.4.3"/>
    </reaction>
    <physiologicalReaction direction="left-to-right" evidence="7">
        <dbReference type="Rhea" id="RHEA:10605"/>
    </physiologicalReaction>
</comment>
<dbReference type="SUPFAM" id="SSF53649">
    <property type="entry name" value="Alkaline phosphatase-like"/>
    <property type="match status" value="1"/>
</dbReference>
<comment type="caution">
    <text evidence="9">The sequence shown here is derived from an EMBL/GenBank/DDBJ whole genome shotgun (WGS) entry which is preliminary data.</text>
</comment>
<evidence type="ECO:0000256" key="4">
    <source>
        <dbReference type="ARBA" id="ARBA00022512"/>
    </source>
</evidence>
<protein>
    <recommendedName>
        <fullName evidence="3">phospholipase C</fullName>
        <ecNumber evidence="3">3.1.4.3</ecNumber>
    </recommendedName>
</protein>
<dbReference type="InterPro" id="IPR007312">
    <property type="entry name" value="Phosphoesterase"/>
</dbReference>
<feature type="compositionally biased region" description="Low complexity" evidence="8">
    <location>
        <begin position="52"/>
        <end position="61"/>
    </location>
</feature>
<dbReference type="Proteomes" id="UP001646141">
    <property type="component" value="Unassembled WGS sequence"/>
</dbReference>
<evidence type="ECO:0000256" key="2">
    <source>
        <dbReference type="ARBA" id="ARBA00009717"/>
    </source>
</evidence>
<accession>A0ABS1SQV0</accession>
<dbReference type="InterPro" id="IPR006311">
    <property type="entry name" value="TAT_signal"/>
</dbReference>
<proteinExistence type="inferred from homology"/>
<dbReference type="PANTHER" id="PTHR31956">
    <property type="entry name" value="NON-SPECIFIC PHOSPHOLIPASE C4-RELATED"/>
    <property type="match status" value="1"/>
</dbReference>
<dbReference type="PROSITE" id="PS51318">
    <property type="entry name" value="TAT"/>
    <property type="match status" value="1"/>
</dbReference>